<reference evidence="4" key="1">
    <citation type="journal article" date="2020" name="Stud. Mycol.">
        <title>101 Dothideomycetes genomes: a test case for predicting lifestyles and emergence of pathogens.</title>
        <authorList>
            <person name="Haridas S."/>
            <person name="Albert R."/>
            <person name="Binder M."/>
            <person name="Bloem J."/>
            <person name="Labutti K."/>
            <person name="Salamov A."/>
            <person name="Andreopoulos B."/>
            <person name="Baker S."/>
            <person name="Barry K."/>
            <person name="Bills G."/>
            <person name="Bluhm B."/>
            <person name="Cannon C."/>
            <person name="Castanera R."/>
            <person name="Culley D."/>
            <person name="Daum C."/>
            <person name="Ezra D."/>
            <person name="Gonzalez J."/>
            <person name="Henrissat B."/>
            <person name="Kuo A."/>
            <person name="Liang C."/>
            <person name="Lipzen A."/>
            <person name="Lutzoni F."/>
            <person name="Magnuson J."/>
            <person name="Mondo S."/>
            <person name="Nolan M."/>
            <person name="Ohm R."/>
            <person name="Pangilinan J."/>
            <person name="Park H.-J."/>
            <person name="Ramirez L."/>
            <person name="Alfaro M."/>
            <person name="Sun H."/>
            <person name="Tritt A."/>
            <person name="Yoshinaga Y."/>
            <person name="Zwiers L.-H."/>
            <person name="Turgeon B."/>
            <person name="Goodwin S."/>
            <person name="Spatafora J."/>
            <person name="Crous P."/>
            <person name="Grigoriev I."/>
        </authorList>
    </citation>
    <scope>NUCLEOTIDE SEQUENCE</scope>
    <source>
        <strain evidence="4">CBS 379.55</strain>
    </source>
</reference>
<dbReference type="PANTHER" id="PTHR24198:SF165">
    <property type="entry name" value="ANKYRIN REPEAT-CONTAINING PROTEIN-RELATED"/>
    <property type="match status" value="1"/>
</dbReference>
<dbReference type="Proteomes" id="UP000800097">
    <property type="component" value="Unassembled WGS sequence"/>
</dbReference>
<gene>
    <name evidence="4" type="ORF">EI97DRAFT_456140</name>
</gene>
<protein>
    <submittedName>
        <fullName evidence="4">Ankyrin</fullName>
    </submittedName>
</protein>
<proteinExistence type="predicted"/>
<name>A0A6A6JUH2_WESOR</name>
<sequence length="328" mass="36124">MNACARGDVQLMRQLITDGQGGVNDRLSSSGKTPLLVAIESNSLEAIKYLLQAGSDPNIGDDEGILPVFACLGIRKIKRDADGSLSHHLQRTPSGQDWLETLELLIQYGASVHEIVANKTMTMTNICNRRHGEGTLVQFFRLLVNEHYQDFDVVGRGGYSALISAIRGRNSAAAALDLLAKAGVSLDRVSKDGRHPLHLAAAEGHDSKPLEHLYGTYGINDINRQDSWGWTPLHGAIDSDSNKFHHEHCGKVRFLLANGADPNIKGLKTKMKSFRRFEKYLTPVELAAHLGTKVYENFLSDLKAAIGRTNDDDDDGMFFDAEEKWSTV</sequence>
<dbReference type="SUPFAM" id="SSF48403">
    <property type="entry name" value="Ankyrin repeat"/>
    <property type="match status" value="1"/>
</dbReference>
<dbReference type="PROSITE" id="PS50297">
    <property type="entry name" value="ANK_REP_REGION"/>
    <property type="match status" value="1"/>
</dbReference>
<dbReference type="GeneID" id="54553877"/>
<dbReference type="PRINTS" id="PR01415">
    <property type="entry name" value="ANKYRIN"/>
</dbReference>
<dbReference type="RefSeq" id="XP_033656228.1">
    <property type="nucleotide sequence ID" value="XM_033800702.1"/>
</dbReference>
<evidence type="ECO:0000313" key="4">
    <source>
        <dbReference type="EMBL" id="KAF2278689.1"/>
    </source>
</evidence>
<keyword evidence="5" id="KW-1185">Reference proteome</keyword>
<evidence type="ECO:0000256" key="2">
    <source>
        <dbReference type="ARBA" id="ARBA00023043"/>
    </source>
</evidence>
<dbReference type="AlphaFoldDB" id="A0A6A6JUH2"/>
<evidence type="ECO:0000256" key="3">
    <source>
        <dbReference type="PROSITE-ProRule" id="PRU00023"/>
    </source>
</evidence>
<evidence type="ECO:0000313" key="5">
    <source>
        <dbReference type="Proteomes" id="UP000800097"/>
    </source>
</evidence>
<dbReference type="InterPro" id="IPR036770">
    <property type="entry name" value="Ankyrin_rpt-contain_sf"/>
</dbReference>
<dbReference type="Gene3D" id="1.25.40.20">
    <property type="entry name" value="Ankyrin repeat-containing domain"/>
    <property type="match status" value="2"/>
</dbReference>
<dbReference type="OrthoDB" id="3797241at2759"/>
<dbReference type="Pfam" id="PF12796">
    <property type="entry name" value="Ank_2"/>
    <property type="match status" value="2"/>
</dbReference>
<keyword evidence="1" id="KW-0677">Repeat</keyword>
<dbReference type="SMART" id="SM00248">
    <property type="entry name" value="ANK"/>
    <property type="match status" value="4"/>
</dbReference>
<dbReference type="EMBL" id="ML986487">
    <property type="protein sequence ID" value="KAF2278689.1"/>
    <property type="molecule type" value="Genomic_DNA"/>
</dbReference>
<accession>A0A6A6JUH2</accession>
<organism evidence="4 5">
    <name type="scientific">Westerdykella ornata</name>
    <dbReference type="NCBI Taxonomy" id="318751"/>
    <lineage>
        <taxon>Eukaryota</taxon>
        <taxon>Fungi</taxon>
        <taxon>Dikarya</taxon>
        <taxon>Ascomycota</taxon>
        <taxon>Pezizomycotina</taxon>
        <taxon>Dothideomycetes</taxon>
        <taxon>Pleosporomycetidae</taxon>
        <taxon>Pleosporales</taxon>
        <taxon>Sporormiaceae</taxon>
        <taxon>Westerdykella</taxon>
    </lineage>
</organism>
<dbReference type="InterPro" id="IPR002110">
    <property type="entry name" value="Ankyrin_rpt"/>
</dbReference>
<keyword evidence="2 3" id="KW-0040">ANK repeat</keyword>
<feature type="repeat" description="ANK" evidence="3">
    <location>
        <begin position="30"/>
        <end position="62"/>
    </location>
</feature>
<feature type="repeat" description="ANK" evidence="3">
    <location>
        <begin position="228"/>
        <end position="267"/>
    </location>
</feature>
<dbReference type="PANTHER" id="PTHR24198">
    <property type="entry name" value="ANKYRIN REPEAT AND PROTEIN KINASE DOMAIN-CONTAINING PROTEIN"/>
    <property type="match status" value="1"/>
</dbReference>
<dbReference type="PROSITE" id="PS50088">
    <property type="entry name" value="ANK_REPEAT"/>
    <property type="match status" value="2"/>
</dbReference>
<evidence type="ECO:0000256" key="1">
    <source>
        <dbReference type="ARBA" id="ARBA00022737"/>
    </source>
</evidence>